<dbReference type="PANTHER" id="PTHR18964:SF149">
    <property type="entry name" value="BIFUNCTIONAL UDP-N-ACETYLGLUCOSAMINE 2-EPIMERASE_N-ACETYLMANNOSAMINE KINASE"/>
    <property type="match status" value="1"/>
</dbReference>
<comment type="similarity">
    <text evidence="1">Belongs to the ROK (NagC/XylR) family.</text>
</comment>
<dbReference type="CDD" id="cd23763">
    <property type="entry name" value="ASKHA_ATPase_ROK"/>
    <property type="match status" value="1"/>
</dbReference>
<gene>
    <name evidence="2" type="primary">bglK</name>
    <name evidence="2" type="ORF">STSP2_02992</name>
</gene>
<dbReference type="InterPro" id="IPR000600">
    <property type="entry name" value="ROK"/>
</dbReference>
<sequence length="366" mass="39293">MTKTDDQRIVLTLDAGGTNFVFSAMQANKEIATPVRLPANAHDLDKSLESMVAGFSQVIDQLDTRPAAISFAFPGPADYPRGIIVAPPNLKVYHGVALGPFLEDKFDMPVYINNDGDLFVYGEAIAGFLPKVNKMLEDAGSPKRFNKLFGITLGTGFGGGIVADGELYIGDNSTAGEIWITRSKRHPKCFAEEGVSIRAVKGTYARITGIDPADAPEPRDIYEIGTGKHDGNKDAALQAFAELGECVGDALANAISLLDCPIVIGGGLSAAYPLFIDSVLKEMNGTIDSLAGDKLPRMVQKSFDLEDPEDKKRFMQGDIKEVQVPGTQKTIKYDPMKRLGLGRAVLDTSQAISIGAYAFALSQLDQ</sequence>
<proteinExistence type="inferred from homology"/>
<name>A0A1U9NPM8_9BACT</name>
<dbReference type="PANTHER" id="PTHR18964">
    <property type="entry name" value="ROK (REPRESSOR, ORF, KINASE) FAMILY"/>
    <property type="match status" value="1"/>
</dbReference>
<dbReference type="InterPro" id="IPR043129">
    <property type="entry name" value="ATPase_NBD"/>
</dbReference>
<evidence type="ECO:0000313" key="3">
    <source>
        <dbReference type="Proteomes" id="UP000189674"/>
    </source>
</evidence>
<dbReference type="STRING" id="1936003.STSP2_02992"/>
<evidence type="ECO:0000313" key="2">
    <source>
        <dbReference type="EMBL" id="AQT69795.1"/>
    </source>
</evidence>
<keyword evidence="3" id="KW-1185">Reference proteome</keyword>
<evidence type="ECO:0000256" key="1">
    <source>
        <dbReference type="ARBA" id="ARBA00006479"/>
    </source>
</evidence>
<dbReference type="AlphaFoldDB" id="A0A1U9NPM8"/>
<reference evidence="3" key="1">
    <citation type="submission" date="2017-02" db="EMBL/GenBank/DDBJ databases">
        <title>Comparative genomics and description of representatives of a novel lineage of planctomycetes thriving in anoxic sediments.</title>
        <authorList>
            <person name="Spring S."/>
            <person name="Bunk B."/>
            <person name="Sproer C."/>
        </authorList>
    </citation>
    <scope>NUCLEOTIDE SEQUENCE [LARGE SCALE GENOMIC DNA]</scope>
    <source>
        <strain evidence="3">ST-NAGAB-D1</strain>
    </source>
</reference>
<accession>A0A1U9NPM8</accession>
<dbReference type="KEGG" id="alus:STSP2_02992"/>
<dbReference type="OrthoDB" id="49666at2"/>
<dbReference type="EC" id="2.7.1.85" evidence="2"/>
<dbReference type="Gene3D" id="3.30.420.40">
    <property type="match status" value="2"/>
</dbReference>
<organism evidence="2 3">
    <name type="scientific">Anaerohalosphaera lusitana</name>
    <dbReference type="NCBI Taxonomy" id="1936003"/>
    <lineage>
        <taxon>Bacteria</taxon>
        <taxon>Pseudomonadati</taxon>
        <taxon>Planctomycetota</taxon>
        <taxon>Phycisphaerae</taxon>
        <taxon>Sedimentisphaerales</taxon>
        <taxon>Anaerohalosphaeraceae</taxon>
        <taxon>Anaerohalosphaera</taxon>
    </lineage>
</organism>
<dbReference type="Proteomes" id="UP000189674">
    <property type="component" value="Chromosome"/>
</dbReference>
<dbReference type="Pfam" id="PF00480">
    <property type="entry name" value="ROK"/>
    <property type="match status" value="1"/>
</dbReference>
<keyword evidence="2" id="KW-0418">Kinase</keyword>
<protein>
    <submittedName>
        <fullName evidence="2">Beta-glucoside kinase</fullName>
        <ecNumber evidence="2">2.7.1.85</ecNumber>
    </submittedName>
</protein>
<dbReference type="RefSeq" id="WP_146663446.1">
    <property type="nucleotide sequence ID" value="NZ_CP019791.1"/>
</dbReference>
<keyword evidence="2" id="KW-0808">Transferase</keyword>
<dbReference type="SUPFAM" id="SSF53067">
    <property type="entry name" value="Actin-like ATPase domain"/>
    <property type="match status" value="1"/>
</dbReference>
<dbReference type="GO" id="GO:0047700">
    <property type="term" value="F:beta-glucoside kinase activity"/>
    <property type="evidence" value="ECO:0007669"/>
    <property type="project" value="UniProtKB-EC"/>
</dbReference>
<dbReference type="EMBL" id="CP019791">
    <property type="protein sequence ID" value="AQT69795.1"/>
    <property type="molecule type" value="Genomic_DNA"/>
</dbReference>